<keyword evidence="5 10" id="KW-0479">Metal-binding</keyword>
<dbReference type="SUPFAM" id="SSF143631">
    <property type="entry name" value="ApbE-like"/>
    <property type="match status" value="1"/>
</dbReference>
<proteinExistence type="inferred from homology"/>
<dbReference type="EMBL" id="QLYR01000001">
    <property type="protein sequence ID" value="RAQ30343.1"/>
    <property type="molecule type" value="Genomic_DNA"/>
</dbReference>
<evidence type="ECO:0000313" key="14">
    <source>
        <dbReference type="Proteomes" id="UP000249377"/>
    </source>
</evidence>
<evidence type="ECO:0000256" key="6">
    <source>
        <dbReference type="ARBA" id="ARBA00022827"/>
    </source>
</evidence>
<sequence length="360" mass="38801">MQRQTIYTNVTHKRPRLVIVLSVILALTVVALVVLWARYGYRAARFEATNYAMGTYIQQTVYGRNAEQGAANAAAAIGDLENLISWRVEDSDIAKLNDQAGSQWTTIDPVTTDLLALALEVAEKSDGAFDPTILPVTMLWDFGGDNQHVPSQEDLNRFLPYVNYEDLRVDVMESSASLKYHYMGIDLGALGKGAAADEAVAAYEASGVDAAVVAVGGSVGVYGEKKDGSLWSIAVRDPKAGDEGTSLGTLEIASGFVSTSGSYEKTFEENGSVYHHLLNPKTGMPENNGLVSVTVTHTRGAVSDALSTACFIMGEEKGRALLEEYGAGGIFIYEDGRVVVTENLKDAFRLTETATYRLES</sequence>
<keyword evidence="12" id="KW-0812">Transmembrane</keyword>
<keyword evidence="12" id="KW-0472">Membrane</keyword>
<dbReference type="EC" id="2.7.1.180" evidence="1 10"/>
<keyword evidence="7 10" id="KW-0460">Magnesium</keyword>
<feature type="binding site" evidence="11">
    <location>
        <position position="308"/>
    </location>
    <ligand>
        <name>Mg(2+)</name>
        <dbReference type="ChEBI" id="CHEBI:18420"/>
    </ligand>
</feature>
<evidence type="ECO:0000256" key="1">
    <source>
        <dbReference type="ARBA" id="ARBA00011955"/>
    </source>
</evidence>
<accession>A0A328ULH7</accession>
<evidence type="ECO:0000256" key="12">
    <source>
        <dbReference type="SAM" id="Phobius"/>
    </source>
</evidence>
<keyword evidence="14" id="KW-1185">Reference proteome</keyword>
<feature type="transmembrane region" description="Helical" evidence="12">
    <location>
        <begin position="17"/>
        <end position="37"/>
    </location>
</feature>
<keyword evidence="3 10" id="KW-0285">Flavoprotein</keyword>
<dbReference type="InterPro" id="IPR024932">
    <property type="entry name" value="ApbE"/>
</dbReference>
<evidence type="ECO:0000256" key="2">
    <source>
        <dbReference type="ARBA" id="ARBA00016337"/>
    </source>
</evidence>
<feature type="binding site" evidence="11">
    <location>
        <position position="189"/>
    </location>
    <ligand>
        <name>Mg(2+)</name>
        <dbReference type="ChEBI" id="CHEBI:18420"/>
    </ligand>
</feature>
<dbReference type="Pfam" id="PF02424">
    <property type="entry name" value="ApbE"/>
    <property type="match status" value="1"/>
</dbReference>
<comment type="cofactor">
    <cofactor evidence="11">
        <name>Mg(2+)</name>
        <dbReference type="ChEBI" id="CHEBI:18420"/>
    </cofactor>
    <cofactor evidence="11">
        <name>Mn(2+)</name>
        <dbReference type="ChEBI" id="CHEBI:29035"/>
    </cofactor>
    <text evidence="11">Magnesium. Can also use manganese.</text>
</comment>
<evidence type="ECO:0000256" key="3">
    <source>
        <dbReference type="ARBA" id="ARBA00022630"/>
    </source>
</evidence>
<protein>
    <recommendedName>
        <fullName evidence="2 10">FAD:protein FMN transferase</fullName>
        <ecNumber evidence="1 10">2.7.1.180</ecNumber>
    </recommendedName>
    <alternativeName>
        <fullName evidence="8 10">Flavin transferase</fullName>
    </alternativeName>
</protein>
<dbReference type="PANTHER" id="PTHR30040:SF2">
    <property type="entry name" value="FAD:PROTEIN FMN TRANSFERASE"/>
    <property type="match status" value="1"/>
</dbReference>
<dbReference type="PIRSF" id="PIRSF006268">
    <property type="entry name" value="ApbE"/>
    <property type="match status" value="1"/>
</dbReference>
<dbReference type="Gene3D" id="3.10.520.10">
    <property type="entry name" value="ApbE-like domains"/>
    <property type="match status" value="1"/>
</dbReference>
<evidence type="ECO:0000313" key="13">
    <source>
        <dbReference type="EMBL" id="RAQ30343.1"/>
    </source>
</evidence>
<evidence type="ECO:0000256" key="11">
    <source>
        <dbReference type="PIRSR" id="PIRSR006268-2"/>
    </source>
</evidence>
<keyword evidence="4 10" id="KW-0808">Transferase</keyword>
<feature type="binding site" evidence="11">
    <location>
        <position position="304"/>
    </location>
    <ligand>
        <name>Mg(2+)</name>
        <dbReference type="ChEBI" id="CHEBI:18420"/>
    </ligand>
</feature>
<evidence type="ECO:0000256" key="7">
    <source>
        <dbReference type="ARBA" id="ARBA00022842"/>
    </source>
</evidence>
<organism evidence="13 14">
    <name type="scientific">Hydrogeniiclostridium mannosilyticum</name>
    <dbReference type="NCBI Taxonomy" id="2764322"/>
    <lineage>
        <taxon>Bacteria</taxon>
        <taxon>Bacillati</taxon>
        <taxon>Bacillota</taxon>
        <taxon>Clostridia</taxon>
        <taxon>Eubacteriales</taxon>
        <taxon>Acutalibacteraceae</taxon>
        <taxon>Hydrogeniiclostridium</taxon>
    </lineage>
</organism>
<keyword evidence="12" id="KW-1133">Transmembrane helix</keyword>
<comment type="caution">
    <text evidence="13">The sequence shown here is derived from an EMBL/GenBank/DDBJ whole genome shotgun (WGS) entry which is preliminary data.</text>
</comment>
<dbReference type="GO" id="GO:0016740">
    <property type="term" value="F:transferase activity"/>
    <property type="evidence" value="ECO:0007669"/>
    <property type="project" value="UniProtKB-UniRule"/>
</dbReference>
<evidence type="ECO:0000256" key="10">
    <source>
        <dbReference type="PIRNR" id="PIRNR006268"/>
    </source>
</evidence>
<evidence type="ECO:0000256" key="5">
    <source>
        <dbReference type="ARBA" id="ARBA00022723"/>
    </source>
</evidence>
<gene>
    <name evidence="13" type="ORF">DPQ25_02230</name>
</gene>
<reference evidence="13 14" key="1">
    <citation type="submission" date="2018-06" db="EMBL/GenBank/DDBJ databases">
        <title>Noncontiguous genome sequence of Ruminococcaceae bacterium ASD2818.</title>
        <authorList>
            <person name="Chaplin A.V."/>
            <person name="Sokolova S.R."/>
            <person name="Kochetkova T.O."/>
            <person name="Goltsov A.Y."/>
            <person name="Trofimov D.Y."/>
            <person name="Efimov B.A."/>
        </authorList>
    </citation>
    <scope>NUCLEOTIDE SEQUENCE [LARGE SCALE GENOMIC DNA]</scope>
    <source>
        <strain evidence="13 14">ASD2818</strain>
    </source>
</reference>
<dbReference type="RefSeq" id="WP_112331540.1">
    <property type="nucleotide sequence ID" value="NZ_JADPHD010000001.1"/>
</dbReference>
<evidence type="ECO:0000256" key="9">
    <source>
        <dbReference type="ARBA" id="ARBA00048540"/>
    </source>
</evidence>
<evidence type="ECO:0000256" key="4">
    <source>
        <dbReference type="ARBA" id="ARBA00022679"/>
    </source>
</evidence>
<comment type="catalytic activity">
    <reaction evidence="9 10">
        <text>L-threonyl-[protein] + FAD = FMN-L-threonyl-[protein] + AMP + H(+)</text>
        <dbReference type="Rhea" id="RHEA:36847"/>
        <dbReference type="Rhea" id="RHEA-COMP:11060"/>
        <dbReference type="Rhea" id="RHEA-COMP:11061"/>
        <dbReference type="ChEBI" id="CHEBI:15378"/>
        <dbReference type="ChEBI" id="CHEBI:30013"/>
        <dbReference type="ChEBI" id="CHEBI:57692"/>
        <dbReference type="ChEBI" id="CHEBI:74257"/>
        <dbReference type="ChEBI" id="CHEBI:456215"/>
        <dbReference type="EC" id="2.7.1.180"/>
    </reaction>
</comment>
<evidence type="ECO:0000256" key="8">
    <source>
        <dbReference type="ARBA" id="ARBA00031306"/>
    </source>
</evidence>
<dbReference type="Proteomes" id="UP000249377">
    <property type="component" value="Unassembled WGS sequence"/>
</dbReference>
<dbReference type="PANTHER" id="PTHR30040">
    <property type="entry name" value="THIAMINE BIOSYNTHESIS LIPOPROTEIN APBE"/>
    <property type="match status" value="1"/>
</dbReference>
<dbReference type="GO" id="GO:0046872">
    <property type="term" value="F:metal ion binding"/>
    <property type="evidence" value="ECO:0007669"/>
    <property type="project" value="UniProtKB-UniRule"/>
</dbReference>
<dbReference type="AlphaFoldDB" id="A0A328ULH7"/>
<name>A0A328ULH7_9FIRM</name>
<dbReference type="InterPro" id="IPR003374">
    <property type="entry name" value="ApbE-like_sf"/>
</dbReference>
<keyword evidence="6 10" id="KW-0274">FAD</keyword>
<comment type="similarity">
    <text evidence="10">Belongs to the ApbE family.</text>
</comment>